<gene>
    <name evidence="1" type="ORF">FLL46_04725</name>
</gene>
<reference evidence="1 2" key="1">
    <citation type="submission" date="2019-07" db="EMBL/GenBank/DDBJ databases">
        <title>Draft genome for Aliikangiella sp. M105.</title>
        <authorList>
            <person name="Wang G."/>
        </authorList>
    </citation>
    <scope>NUCLEOTIDE SEQUENCE [LARGE SCALE GENOMIC DNA]</scope>
    <source>
        <strain evidence="1 2">M105</strain>
    </source>
</reference>
<name>A0A545UH94_9GAMM</name>
<dbReference type="InterPro" id="IPR039437">
    <property type="entry name" value="FrzH/put_lumazine-bd"/>
</dbReference>
<sequence length="122" mass="14318">MQNEITYIDDTQVITSILKDYFDGLYEADVKKLRAIFHSDVYLKAPNLRRSLTEWLDLVASRPVPKQEKELYRFNILSIEVIGEQAMAKVECPILDNFYIDFLGFLKENGEWKIVNKMYCSV</sequence>
<evidence type="ECO:0000313" key="1">
    <source>
        <dbReference type="EMBL" id="TQV88841.1"/>
    </source>
</evidence>
<dbReference type="Pfam" id="PF12893">
    <property type="entry name" value="Lumazine_bd_2"/>
    <property type="match status" value="1"/>
</dbReference>
<dbReference type="SUPFAM" id="SSF54427">
    <property type="entry name" value="NTF2-like"/>
    <property type="match status" value="1"/>
</dbReference>
<comment type="caution">
    <text evidence="1">The sequence shown here is derived from an EMBL/GenBank/DDBJ whole genome shotgun (WGS) entry which is preliminary data.</text>
</comment>
<proteinExistence type="predicted"/>
<dbReference type="EMBL" id="VIKS01000003">
    <property type="protein sequence ID" value="TQV88841.1"/>
    <property type="molecule type" value="Genomic_DNA"/>
</dbReference>
<dbReference type="OrthoDB" id="5676998at2"/>
<dbReference type="InterPro" id="IPR032710">
    <property type="entry name" value="NTF2-like_dom_sf"/>
</dbReference>
<accession>A0A545UH94</accession>
<evidence type="ECO:0000313" key="2">
    <source>
        <dbReference type="Proteomes" id="UP000315439"/>
    </source>
</evidence>
<protein>
    <submittedName>
        <fullName evidence="1">Nuclear transport factor 2 family protein</fullName>
    </submittedName>
</protein>
<dbReference type="RefSeq" id="WP_142892326.1">
    <property type="nucleotide sequence ID" value="NZ_ML660161.1"/>
</dbReference>
<dbReference type="Proteomes" id="UP000315439">
    <property type="component" value="Unassembled WGS sequence"/>
</dbReference>
<dbReference type="AlphaFoldDB" id="A0A545UH94"/>
<dbReference type="Gene3D" id="3.10.450.50">
    <property type="match status" value="1"/>
</dbReference>
<organism evidence="1 2">
    <name type="scientific">Aliikangiella coralliicola</name>
    <dbReference type="NCBI Taxonomy" id="2592383"/>
    <lineage>
        <taxon>Bacteria</taxon>
        <taxon>Pseudomonadati</taxon>
        <taxon>Pseudomonadota</taxon>
        <taxon>Gammaproteobacteria</taxon>
        <taxon>Oceanospirillales</taxon>
        <taxon>Pleioneaceae</taxon>
        <taxon>Aliikangiella</taxon>
    </lineage>
</organism>
<keyword evidence="2" id="KW-1185">Reference proteome</keyword>